<organism evidence="1 2">
    <name type="scientific">Streptomyces mobaraensis (strain ATCC 29032 / DSM 40847 / JCM 4168 / NBRC 13819 / NCIMB 11159 / IPCR 16-22)</name>
    <dbReference type="NCBI Taxonomy" id="1223523"/>
    <lineage>
        <taxon>Bacteria</taxon>
        <taxon>Bacillati</taxon>
        <taxon>Actinomycetota</taxon>
        <taxon>Actinomycetes</taxon>
        <taxon>Kitasatosporales</taxon>
        <taxon>Streptomycetaceae</taxon>
        <taxon>Streptomyces</taxon>
    </lineage>
</organism>
<sequence>MSAYRRRIDPEAGAVAVWLGAMATAFALLAVIVDRDMNAESLHPGFAVVAPDTDPVTDTPA</sequence>
<comment type="caution">
    <text evidence="1">The sequence shown here is derived from an EMBL/GenBank/DDBJ whole genome shotgun (WGS) entry which is preliminary data.</text>
</comment>
<dbReference type="PATRIC" id="fig|1223523.3.peg.2265"/>
<gene>
    <name evidence="1" type="ORF">H340_11080</name>
</gene>
<protein>
    <submittedName>
        <fullName evidence="1">Uncharacterized protein</fullName>
    </submittedName>
</protein>
<evidence type="ECO:0000313" key="1">
    <source>
        <dbReference type="EMBL" id="EMF00471.1"/>
    </source>
</evidence>
<reference evidence="1 2" key="1">
    <citation type="journal article" date="2013" name="Genome Announc.">
        <title>Whole-Genome Shotgun Assembly and Analysis of the Genome of Streptomyces mobaraensis DSM 40847, a Strain for Industrial Production of Microbial Transglutaminase.</title>
        <authorList>
            <person name="Yang H."/>
            <person name="He T."/>
            <person name="Wu W."/>
            <person name="Zhu W."/>
            <person name="Lu B."/>
            <person name="Sun W."/>
        </authorList>
    </citation>
    <scope>NUCLEOTIDE SEQUENCE [LARGE SCALE GENOMIC DNA]</scope>
    <source>
        <strain evidence="1 2">DSM 40847</strain>
    </source>
</reference>
<dbReference type="EMBL" id="AORZ01000026">
    <property type="protein sequence ID" value="EMF00471.1"/>
    <property type="molecule type" value="Genomic_DNA"/>
</dbReference>
<dbReference type="AlphaFoldDB" id="M3C941"/>
<dbReference type="RefSeq" id="WP_004943084.1">
    <property type="nucleotide sequence ID" value="NZ_AORZ01000026.1"/>
</dbReference>
<proteinExistence type="predicted"/>
<evidence type="ECO:0000313" key="2">
    <source>
        <dbReference type="Proteomes" id="UP000011740"/>
    </source>
</evidence>
<accession>M3C941</accession>
<name>M3C941_STRM1</name>
<dbReference type="Proteomes" id="UP000011740">
    <property type="component" value="Unassembled WGS sequence"/>
</dbReference>
<dbReference type="STRING" id="1223523.H340_11080"/>